<dbReference type="Gene3D" id="4.10.60.10">
    <property type="entry name" value="Zinc finger, CCHC-type"/>
    <property type="match status" value="1"/>
</dbReference>
<dbReference type="InterPro" id="IPR054722">
    <property type="entry name" value="PolX-like_BBD"/>
</dbReference>
<dbReference type="Pfam" id="PF22936">
    <property type="entry name" value="Pol_BBD"/>
    <property type="match status" value="1"/>
</dbReference>
<dbReference type="EMBL" id="KZ454830">
    <property type="protein sequence ID" value="PKA45634.1"/>
    <property type="molecule type" value="Genomic_DNA"/>
</dbReference>
<feature type="region of interest" description="Disordered" evidence="1">
    <location>
        <begin position="212"/>
        <end position="260"/>
    </location>
</feature>
<accession>A0A2H9ZQR4</accession>
<dbReference type="InterPro" id="IPR036875">
    <property type="entry name" value="Znf_CCHC_sf"/>
</dbReference>
<dbReference type="Pfam" id="PF14223">
    <property type="entry name" value="Retrotran_gag_2"/>
    <property type="match status" value="1"/>
</dbReference>
<feature type="region of interest" description="Disordered" evidence="1">
    <location>
        <begin position="518"/>
        <end position="562"/>
    </location>
</feature>
<evidence type="ECO:0000313" key="4">
    <source>
        <dbReference type="Proteomes" id="UP000236161"/>
    </source>
</evidence>
<dbReference type="EC" id="3.1.13.-" evidence="3"/>
<feature type="domain" description="Retrovirus-related Pol polyprotein from transposon TNT 1-94-like beta-barrel" evidence="2">
    <location>
        <begin position="334"/>
        <end position="413"/>
    </location>
</feature>
<dbReference type="OrthoDB" id="780295at2759"/>
<dbReference type="PANTHER" id="PTHR35317">
    <property type="entry name" value="OS04G0629600 PROTEIN"/>
    <property type="match status" value="1"/>
</dbReference>
<dbReference type="Proteomes" id="UP000236161">
    <property type="component" value="Unassembled WGS sequence"/>
</dbReference>
<keyword evidence="4" id="KW-1185">Reference proteome</keyword>
<dbReference type="PANTHER" id="PTHR35317:SF45">
    <property type="entry name" value="GAG-POL POLYPROTEIN"/>
    <property type="match status" value="1"/>
</dbReference>
<evidence type="ECO:0000313" key="3">
    <source>
        <dbReference type="EMBL" id="PKA45634.1"/>
    </source>
</evidence>
<dbReference type="SUPFAM" id="SSF57756">
    <property type="entry name" value="Retrovirus zinc finger-like domains"/>
    <property type="match status" value="1"/>
</dbReference>
<proteinExistence type="predicted"/>
<dbReference type="GO" id="GO:0008270">
    <property type="term" value="F:zinc ion binding"/>
    <property type="evidence" value="ECO:0007669"/>
    <property type="project" value="InterPro"/>
</dbReference>
<evidence type="ECO:0000256" key="1">
    <source>
        <dbReference type="SAM" id="MobiDB-lite"/>
    </source>
</evidence>
<dbReference type="AlphaFoldDB" id="A0A2H9ZQR4"/>
<sequence length="562" mass="63542">METEASFSSIAPPVFDGDNYQTWAVRMETYLEALDLWEAVEEDYDIPLLPDNPTVAQIKAQKEKKIKKSKAKACLFAAVSSTIFTRIMSLKTTKEIWDYLKAEYEGDERIRGMQVLNLVREFELQKMKETETIKEYSNRLLNIANRVKLLGSSLEDSRIVEKILVTVPERFEATITILENTKDLSKIALAELLSALQAQEQRRVMRQEGAIEGALPVKHQDDVKNRRPKNKKFQVASGQSSAPWNKSKTGDKRPGVKKDYPPCQHCGKKGHPPFKCWRRPDAKCSKCNQMGHEAVICKNKNQQQGDEAQVANQEEEDQLFVATCFTSYETSENWLIDSGCTNHMTHDKELFKELKSTESKKVRIGNGEYIAVKGKGTVAIASCSGTKLITDVLYVPDIDQNLLSVGQLIEKGFKVMFIEKTCVIEDATGQKIFEVKMAGRSFSLNPMQEEQSAFLTKESLTMVWHKRLEHYHHQGLLQMKSKRMAIDLPELDDHISTFHTDVSGPQRTPSLAESKINEHTATATEGTPAGTNVEEPLPESSKAEEQTAVAAKRRPRLKNLRF</sequence>
<organism evidence="3 4">
    <name type="scientific">Apostasia shenzhenica</name>
    <dbReference type="NCBI Taxonomy" id="1088818"/>
    <lineage>
        <taxon>Eukaryota</taxon>
        <taxon>Viridiplantae</taxon>
        <taxon>Streptophyta</taxon>
        <taxon>Embryophyta</taxon>
        <taxon>Tracheophyta</taxon>
        <taxon>Spermatophyta</taxon>
        <taxon>Magnoliopsida</taxon>
        <taxon>Liliopsida</taxon>
        <taxon>Asparagales</taxon>
        <taxon>Orchidaceae</taxon>
        <taxon>Apostasioideae</taxon>
        <taxon>Apostasia</taxon>
    </lineage>
</organism>
<reference evidence="3 4" key="1">
    <citation type="journal article" date="2017" name="Nature">
        <title>The Apostasia genome and the evolution of orchids.</title>
        <authorList>
            <person name="Zhang G.Q."/>
            <person name="Liu K.W."/>
            <person name="Li Z."/>
            <person name="Lohaus R."/>
            <person name="Hsiao Y.Y."/>
            <person name="Niu S.C."/>
            <person name="Wang J.Y."/>
            <person name="Lin Y.C."/>
            <person name="Xu Q."/>
            <person name="Chen L.J."/>
            <person name="Yoshida K."/>
            <person name="Fujiwara S."/>
            <person name="Wang Z.W."/>
            <person name="Zhang Y.Q."/>
            <person name="Mitsuda N."/>
            <person name="Wang M."/>
            <person name="Liu G.H."/>
            <person name="Pecoraro L."/>
            <person name="Huang H.X."/>
            <person name="Xiao X.J."/>
            <person name="Lin M."/>
            <person name="Wu X.Y."/>
            <person name="Wu W.L."/>
            <person name="Chen Y.Y."/>
            <person name="Chang S.B."/>
            <person name="Sakamoto S."/>
            <person name="Ohme-Takagi M."/>
            <person name="Yagi M."/>
            <person name="Zeng S.J."/>
            <person name="Shen C.Y."/>
            <person name="Yeh C.M."/>
            <person name="Luo Y.B."/>
            <person name="Tsai W.C."/>
            <person name="Van de Peer Y."/>
            <person name="Liu Z.J."/>
        </authorList>
    </citation>
    <scope>NUCLEOTIDE SEQUENCE [LARGE SCALE GENOMIC DNA]</scope>
    <source>
        <strain evidence="4">cv. Shenzhen</strain>
        <tissue evidence="3">Stem</tissue>
    </source>
</reference>
<feature type="compositionally biased region" description="Basic and acidic residues" evidence="1">
    <location>
        <begin position="248"/>
        <end position="260"/>
    </location>
</feature>
<keyword evidence="3" id="KW-0378">Hydrolase</keyword>
<feature type="compositionally biased region" description="Polar residues" evidence="1">
    <location>
        <begin position="236"/>
        <end position="247"/>
    </location>
</feature>
<gene>
    <name evidence="3" type="ORF">AXF42_Ash010974</name>
</gene>
<protein>
    <submittedName>
        <fullName evidence="3">Retrovirus-related Pol polyprotein from transposon TNT 1-94</fullName>
        <ecNumber evidence="3">3.1.13.-</ecNumber>
    </submittedName>
</protein>
<dbReference type="GO" id="GO:0016787">
    <property type="term" value="F:hydrolase activity"/>
    <property type="evidence" value="ECO:0007669"/>
    <property type="project" value="UniProtKB-KW"/>
</dbReference>
<evidence type="ECO:0000259" key="2">
    <source>
        <dbReference type="Pfam" id="PF22936"/>
    </source>
</evidence>
<feature type="compositionally biased region" description="Basic residues" evidence="1">
    <location>
        <begin position="551"/>
        <end position="562"/>
    </location>
</feature>
<name>A0A2H9ZQR4_9ASPA</name>
<feature type="compositionally biased region" description="Low complexity" evidence="1">
    <location>
        <begin position="520"/>
        <end position="531"/>
    </location>
</feature>
<dbReference type="GO" id="GO:0003676">
    <property type="term" value="F:nucleic acid binding"/>
    <property type="evidence" value="ECO:0007669"/>
    <property type="project" value="InterPro"/>
</dbReference>